<dbReference type="Proteomes" id="UP000694402">
    <property type="component" value="Unassembled WGS sequence"/>
</dbReference>
<evidence type="ECO:0000259" key="10">
    <source>
        <dbReference type="PROSITE" id="PS51161"/>
    </source>
</evidence>
<accession>A0A8C8JFZ4</accession>
<evidence type="ECO:0000256" key="8">
    <source>
        <dbReference type="PROSITE-ProRule" id="PRU00492"/>
    </source>
</evidence>
<evidence type="ECO:0000256" key="2">
    <source>
        <dbReference type="ARBA" id="ARBA00022533"/>
    </source>
</evidence>
<dbReference type="GO" id="GO:0004748">
    <property type="term" value="F:ribonucleoside-diphosphate reductase activity, thioredoxin disulfide as acceptor"/>
    <property type="evidence" value="ECO:0007669"/>
    <property type="project" value="UniProtKB-EC"/>
</dbReference>
<sequence>MHVIKRDGREERVMFDKITSRIQKLCYGLNSDFVDPTQITMKVIQGLYSGVTTVELDTLAAEIAATLTTKHPDYAILAARIAVSNLHKETKKVFSDVVEDLYNYVNPLNRCHSPMVAKETLDIVLENKDRLNSAIIFDRDFSYNFFGFKTLERSYLLKINGKVAERPQHMLMRVAVGIHQTDIDAVIETYNLLSEKWFTHASPTLFNAGTNRPQLSSCFLLAMKDDSIEGIYDTLKQCALISKSAGGIGVAVSCIRATGSYIAGVRITFINKTARLSVRRGRPGAFAMYLEPWHFDVFDFLDLKKNTGKEEQRARDLFYGMWIPDLFMKRVESNQDWSLMCPSDCPGLDECWGEEFEKLYTMYEQEGRVKRVVKAQQVWHAIIESQTETGTPYMLYKDACNRKSNQQNLGTIKSSNLCTEIVEYTSHDEVAVCNLASIALNMYVTPERTFDFSKLAYVTKVIVRNLNKIIEINYYPVVEAENSNKRHRPIGIGVQGLADAFILMRFPFESAEAQKLNTQIFETIYYAALESSCELAAELGAYQTYPGSPVSKGILQYNMWDKTPTDLWDWTVLKEKIAKHGVRNSLLLAPMPTASTAQILGNNESIEPYTSNIYTRRVLSGEFQIVNPHLLKDLTERGLWNEEMKNQLIDQSECNYIPDDLKELYKTVWEISQKTILKMAADRGAFIDQSQSLNIHIAEPNYGKLTSMHFYGWKQGLKTGMYYLRTKPAANPIQFTLNKEKLKESQSAKNLEAIKELNRAAMVCSLENRDDCLMCGS</sequence>
<keyword evidence="6 9" id="KW-0215">Deoxyribonucleotide synthesis</keyword>
<dbReference type="GO" id="GO:0005524">
    <property type="term" value="F:ATP binding"/>
    <property type="evidence" value="ECO:0007669"/>
    <property type="project" value="UniProtKB-UniRule"/>
</dbReference>
<keyword evidence="3 8" id="KW-0547">Nucleotide-binding</keyword>
<evidence type="ECO:0000256" key="4">
    <source>
        <dbReference type="ARBA" id="ARBA00022840"/>
    </source>
</evidence>
<evidence type="ECO:0000313" key="12">
    <source>
        <dbReference type="Proteomes" id="UP000694402"/>
    </source>
</evidence>
<dbReference type="FunFam" id="3.20.70.20:FF:000041">
    <property type="entry name" value="Ribonucleotide reductase catalytic subunit M1"/>
    <property type="match status" value="1"/>
</dbReference>
<reference evidence="11" key="2">
    <citation type="submission" date="2025-09" db="UniProtKB">
        <authorList>
            <consortium name="Ensembl"/>
        </authorList>
    </citation>
    <scope>IDENTIFICATION</scope>
</reference>
<dbReference type="SUPFAM" id="SSF51998">
    <property type="entry name" value="PFL-like glycyl radical enzymes"/>
    <property type="match status" value="1"/>
</dbReference>
<dbReference type="GeneTree" id="ENSGT00910000144246"/>
<dbReference type="Gene3D" id="3.20.70.20">
    <property type="match status" value="1"/>
</dbReference>
<comment type="similarity">
    <text evidence="1 9">Belongs to the ribonucleoside diphosphate reductase large chain family.</text>
</comment>
<dbReference type="Pfam" id="PF02867">
    <property type="entry name" value="Ribonuc_red_lgC"/>
    <property type="match status" value="1"/>
</dbReference>
<dbReference type="AlphaFoldDB" id="A0A8C8JFZ4"/>
<keyword evidence="4 8" id="KW-0067">ATP-binding</keyword>
<dbReference type="UniPathway" id="UPA00326"/>
<organism evidence="11 12">
    <name type="scientific">Oncorhynchus tshawytscha</name>
    <name type="common">Chinook salmon</name>
    <name type="synonym">Salmo tshawytscha</name>
    <dbReference type="NCBI Taxonomy" id="74940"/>
    <lineage>
        <taxon>Eukaryota</taxon>
        <taxon>Metazoa</taxon>
        <taxon>Chordata</taxon>
        <taxon>Craniata</taxon>
        <taxon>Vertebrata</taxon>
        <taxon>Euteleostomi</taxon>
        <taxon>Actinopterygii</taxon>
        <taxon>Neopterygii</taxon>
        <taxon>Teleostei</taxon>
        <taxon>Protacanthopterygii</taxon>
        <taxon>Salmoniformes</taxon>
        <taxon>Salmonidae</taxon>
        <taxon>Salmoninae</taxon>
        <taxon>Oncorhynchus</taxon>
    </lineage>
</organism>
<evidence type="ECO:0000256" key="5">
    <source>
        <dbReference type="ARBA" id="ARBA00023002"/>
    </source>
</evidence>
<evidence type="ECO:0000256" key="3">
    <source>
        <dbReference type="ARBA" id="ARBA00022741"/>
    </source>
</evidence>
<dbReference type="GO" id="GO:0005971">
    <property type="term" value="C:ribonucleoside-diphosphate reductase complex"/>
    <property type="evidence" value="ECO:0007669"/>
    <property type="project" value="TreeGrafter"/>
</dbReference>
<keyword evidence="2" id="KW-0021">Allosteric enzyme</keyword>
<evidence type="ECO:0000256" key="9">
    <source>
        <dbReference type="RuleBase" id="RU003410"/>
    </source>
</evidence>
<evidence type="ECO:0000256" key="1">
    <source>
        <dbReference type="ARBA" id="ARBA00010406"/>
    </source>
</evidence>
<feature type="domain" description="ATP-cone" evidence="10">
    <location>
        <begin position="1"/>
        <end position="92"/>
    </location>
</feature>
<dbReference type="CDD" id="cd01679">
    <property type="entry name" value="RNR_I"/>
    <property type="match status" value="1"/>
</dbReference>
<dbReference type="PRINTS" id="PR01183">
    <property type="entry name" value="RIBORDTASEM1"/>
</dbReference>
<dbReference type="InterPro" id="IPR013509">
    <property type="entry name" value="RNR_lsu_N"/>
</dbReference>
<dbReference type="InterPro" id="IPR013346">
    <property type="entry name" value="NrdE_NrdA_C"/>
</dbReference>
<keyword evidence="12" id="KW-1185">Reference proteome</keyword>
<proteinExistence type="inferred from homology"/>
<dbReference type="PROSITE" id="PS51161">
    <property type="entry name" value="ATP_CONE"/>
    <property type="match status" value="1"/>
</dbReference>
<dbReference type="GO" id="GO:0009263">
    <property type="term" value="P:deoxyribonucleotide biosynthetic process"/>
    <property type="evidence" value="ECO:0007669"/>
    <property type="project" value="UniProtKB-KW"/>
</dbReference>
<dbReference type="FunFam" id="3.20.70.20:FF:000035">
    <property type="entry name" value="Predicted protein"/>
    <property type="match status" value="1"/>
</dbReference>
<gene>
    <name evidence="11" type="primary">RRM1</name>
</gene>
<dbReference type="InterPro" id="IPR005144">
    <property type="entry name" value="ATP-cone_dom"/>
</dbReference>
<evidence type="ECO:0000256" key="7">
    <source>
        <dbReference type="ARBA" id="ARBA00024942"/>
    </source>
</evidence>
<dbReference type="Pfam" id="PF03477">
    <property type="entry name" value="ATP-cone"/>
    <property type="match status" value="1"/>
</dbReference>
<dbReference type="EC" id="1.17.4.1" evidence="9"/>
<dbReference type="InterPro" id="IPR000788">
    <property type="entry name" value="RNR_lg_C"/>
</dbReference>
<dbReference type="PANTHER" id="PTHR11573:SF6">
    <property type="entry name" value="RIBONUCLEOSIDE-DIPHOSPHATE REDUCTASE LARGE SUBUNIT"/>
    <property type="match status" value="1"/>
</dbReference>
<comment type="catalytic activity">
    <reaction evidence="9">
        <text>a 2'-deoxyribonucleoside 5'-diphosphate + [thioredoxin]-disulfide + H2O = a ribonucleoside 5'-diphosphate + [thioredoxin]-dithiol</text>
        <dbReference type="Rhea" id="RHEA:23252"/>
        <dbReference type="Rhea" id="RHEA-COMP:10698"/>
        <dbReference type="Rhea" id="RHEA-COMP:10700"/>
        <dbReference type="ChEBI" id="CHEBI:15377"/>
        <dbReference type="ChEBI" id="CHEBI:29950"/>
        <dbReference type="ChEBI" id="CHEBI:50058"/>
        <dbReference type="ChEBI" id="CHEBI:57930"/>
        <dbReference type="ChEBI" id="CHEBI:73316"/>
        <dbReference type="EC" id="1.17.4.1"/>
    </reaction>
</comment>
<evidence type="ECO:0000256" key="6">
    <source>
        <dbReference type="ARBA" id="ARBA00023116"/>
    </source>
</evidence>
<dbReference type="Pfam" id="PF00317">
    <property type="entry name" value="Ribonuc_red_lgN"/>
    <property type="match status" value="1"/>
</dbReference>
<reference evidence="11" key="1">
    <citation type="submission" date="2025-08" db="UniProtKB">
        <authorList>
            <consortium name="Ensembl"/>
        </authorList>
    </citation>
    <scope>IDENTIFICATION</scope>
</reference>
<dbReference type="InterPro" id="IPR039718">
    <property type="entry name" value="Rrm1"/>
</dbReference>
<dbReference type="PANTHER" id="PTHR11573">
    <property type="entry name" value="RIBONUCLEOSIDE-DIPHOSPHATE REDUCTASE LARGE CHAIN"/>
    <property type="match status" value="1"/>
</dbReference>
<dbReference type="PROSITE" id="PS00089">
    <property type="entry name" value="RIBORED_LARGE"/>
    <property type="match status" value="1"/>
</dbReference>
<dbReference type="Ensembl" id="ENSOTST00005103012.2">
    <property type="protein sequence ID" value="ENSOTSP00005095060.1"/>
    <property type="gene ID" value="ENSOTSG00005044243.2"/>
</dbReference>
<comment type="function">
    <text evidence="7 9">Provides the precursors necessary for DNA synthesis. Catalyzes the biosynthesis of deoxyribonucleotides from the corresponding ribonucleotides.</text>
</comment>
<name>A0A8C8JFZ4_ONCTS</name>
<evidence type="ECO:0000313" key="11">
    <source>
        <dbReference type="Ensembl" id="ENSOTSP00005095060.1"/>
    </source>
</evidence>
<keyword evidence="5 9" id="KW-0560">Oxidoreductase</keyword>
<dbReference type="NCBIfam" id="TIGR02506">
    <property type="entry name" value="NrdE_NrdA"/>
    <property type="match status" value="1"/>
</dbReference>
<protein>
    <recommendedName>
        <fullName evidence="9">Ribonucleoside-diphosphate reductase</fullName>
        <ecNumber evidence="9">1.17.4.1</ecNumber>
    </recommendedName>
</protein>
<dbReference type="SUPFAM" id="SSF48168">
    <property type="entry name" value="R1 subunit of ribonucleotide reductase, N-terminal domain"/>
    <property type="match status" value="1"/>
</dbReference>
<dbReference type="InterPro" id="IPR008926">
    <property type="entry name" value="RNR_R1-su_N"/>
</dbReference>